<dbReference type="GO" id="GO:0003723">
    <property type="term" value="F:RNA binding"/>
    <property type="evidence" value="ECO:0007669"/>
    <property type="project" value="InterPro"/>
</dbReference>
<dbReference type="Pfam" id="PF00009">
    <property type="entry name" value="GTP_EFTU"/>
    <property type="match status" value="1"/>
</dbReference>
<dbReference type="InterPro" id="IPR027417">
    <property type="entry name" value="P-loop_NTPase"/>
</dbReference>
<evidence type="ECO:0000256" key="3">
    <source>
        <dbReference type="ARBA" id="ARBA00022917"/>
    </source>
</evidence>
<dbReference type="InterPro" id="IPR036390">
    <property type="entry name" value="WH_DNA-bd_sf"/>
</dbReference>
<dbReference type="PANTHER" id="PTHR43721:SF11">
    <property type="entry name" value="SELENOCYSTEINE-SPECIFIC ELONGATION FACTOR"/>
    <property type="match status" value="1"/>
</dbReference>
<dbReference type="GO" id="GO:0005525">
    <property type="term" value="F:GTP binding"/>
    <property type="evidence" value="ECO:0007669"/>
    <property type="project" value="UniProtKB-KW"/>
</dbReference>
<name>A0A2G1DIW8_9BACT</name>
<evidence type="ECO:0000259" key="5">
    <source>
        <dbReference type="PROSITE" id="PS51722"/>
    </source>
</evidence>
<evidence type="ECO:0000256" key="4">
    <source>
        <dbReference type="ARBA" id="ARBA00023134"/>
    </source>
</evidence>
<protein>
    <submittedName>
        <fullName evidence="6">Selenocysteine-specific elongation factor</fullName>
    </submittedName>
    <submittedName>
        <fullName evidence="7">Selenocysteine-specific translation elongation factor</fullName>
    </submittedName>
</protein>
<dbReference type="KEGG" id="amol:AMOL_0959"/>
<dbReference type="InterPro" id="IPR050055">
    <property type="entry name" value="EF-Tu_GTPase"/>
</dbReference>
<gene>
    <name evidence="7" type="primary">selB</name>
    <name evidence="6" type="ORF">AMOL_0959</name>
    <name evidence="7" type="ORF">CPU12_06430</name>
</gene>
<evidence type="ECO:0000313" key="9">
    <source>
        <dbReference type="Proteomes" id="UP000262712"/>
    </source>
</evidence>
<dbReference type="PROSITE" id="PS51722">
    <property type="entry name" value="G_TR_2"/>
    <property type="match status" value="1"/>
</dbReference>
<dbReference type="InterPro" id="IPR009000">
    <property type="entry name" value="Transl_B-barrel_sf"/>
</dbReference>
<dbReference type="Proteomes" id="UP000221222">
    <property type="component" value="Unassembled WGS sequence"/>
</dbReference>
<dbReference type="InterPro" id="IPR000795">
    <property type="entry name" value="T_Tr_GTP-bd_dom"/>
</dbReference>
<proteinExistence type="predicted"/>
<dbReference type="InterPro" id="IPR004535">
    <property type="entry name" value="Transl_elong_SelB"/>
</dbReference>
<dbReference type="InterPro" id="IPR036388">
    <property type="entry name" value="WH-like_DNA-bd_sf"/>
</dbReference>
<reference evidence="7 8" key="1">
    <citation type="submission" date="2017-09" db="EMBL/GenBank/DDBJ databases">
        <title>Arcobacter canalis sp. nov., a new species isolated from a water canal contaminated with urban sewage.</title>
        <authorList>
            <person name="Perez-Cataluna A."/>
            <person name="Salas-Masso N."/>
            <person name="Figueras M.J."/>
        </authorList>
    </citation>
    <scope>NUCLEOTIDE SEQUENCE [LARGE SCALE GENOMIC DNA]</scope>
    <source>
        <strain evidence="7 8">F98-3</strain>
    </source>
</reference>
<comment type="subcellular location">
    <subcellularLocation>
        <location evidence="1">Cytoplasm</location>
    </subcellularLocation>
</comment>
<dbReference type="GO" id="GO:0003746">
    <property type="term" value="F:translation elongation factor activity"/>
    <property type="evidence" value="ECO:0007669"/>
    <property type="project" value="UniProtKB-KW"/>
</dbReference>
<dbReference type="Gene3D" id="1.10.10.10">
    <property type="entry name" value="Winged helix-like DNA-binding domain superfamily/Winged helix DNA-binding domain"/>
    <property type="match status" value="1"/>
</dbReference>
<keyword evidence="4" id="KW-0342">GTP-binding</keyword>
<dbReference type="SUPFAM" id="SSF52540">
    <property type="entry name" value="P-loop containing nucleoside triphosphate hydrolases"/>
    <property type="match status" value="1"/>
</dbReference>
<dbReference type="GO" id="GO:0003924">
    <property type="term" value="F:GTPase activity"/>
    <property type="evidence" value="ECO:0007669"/>
    <property type="project" value="InterPro"/>
</dbReference>
<dbReference type="Pfam" id="PF09107">
    <property type="entry name" value="WHD_3rd_SelB"/>
    <property type="match status" value="1"/>
</dbReference>
<dbReference type="CDD" id="cd04171">
    <property type="entry name" value="SelB"/>
    <property type="match status" value="1"/>
</dbReference>
<dbReference type="PANTHER" id="PTHR43721">
    <property type="entry name" value="ELONGATION FACTOR TU-RELATED"/>
    <property type="match status" value="1"/>
</dbReference>
<evidence type="ECO:0000256" key="1">
    <source>
        <dbReference type="ARBA" id="ARBA00004496"/>
    </source>
</evidence>
<accession>A0A2G1DIW8</accession>
<dbReference type="NCBIfam" id="TIGR00231">
    <property type="entry name" value="small_GTP"/>
    <property type="match status" value="1"/>
</dbReference>
<dbReference type="GO" id="GO:0001514">
    <property type="term" value="P:selenocysteine incorporation"/>
    <property type="evidence" value="ECO:0007669"/>
    <property type="project" value="InterPro"/>
</dbReference>
<organism evidence="7 8">
    <name type="scientific">Malaciobacter molluscorum LMG 25693</name>
    <dbReference type="NCBI Taxonomy" id="870501"/>
    <lineage>
        <taxon>Bacteria</taxon>
        <taxon>Pseudomonadati</taxon>
        <taxon>Campylobacterota</taxon>
        <taxon>Epsilonproteobacteria</taxon>
        <taxon>Campylobacterales</taxon>
        <taxon>Arcobacteraceae</taxon>
        <taxon>Malaciobacter</taxon>
    </lineage>
</organism>
<dbReference type="AlphaFoldDB" id="A0A2G1DIW8"/>
<keyword evidence="7" id="KW-0251">Elongation factor</keyword>
<dbReference type="Gene3D" id="2.40.30.10">
    <property type="entry name" value="Translation factors"/>
    <property type="match status" value="1"/>
</dbReference>
<dbReference type="RefSeq" id="WP_099342276.1">
    <property type="nucleotide sequence ID" value="NZ_CP032098.1"/>
</dbReference>
<dbReference type="EMBL" id="NXFY01000007">
    <property type="protein sequence ID" value="PHO18354.1"/>
    <property type="molecule type" value="Genomic_DNA"/>
</dbReference>
<dbReference type="InterPro" id="IPR005225">
    <property type="entry name" value="Small_GTP-bd"/>
</dbReference>
<dbReference type="Gene3D" id="1.10.10.2770">
    <property type="match status" value="1"/>
</dbReference>
<keyword evidence="4" id="KW-0547">Nucleotide-binding</keyword>
<dbReference type="GO" id="GO:0005737">
    <property type="term" value="C:cytoplasm"/>
    <property type="evidence" value="ECO:0007669"/>
    <property type="project" value="UniProtKB-SubCell"/>
</dbReference>
<evidence type="ECO:0000313" key="8">
    <source>
        <dbReference type="Proteomes" id="UP000221222"/>
    </source>
</evidence>
<dbReference type="EMBL" id="CP032098">
    <property type="protein sequence ID" value="AXX91949.1"/>
    <property type="molecule type" value="Genomic_DNA"/>
</dbReference>
<reference evidence="6 9" key="2">
    <citation type="submission" date="2018-08" db="EMBL/GenBank/DDBJ databases">
        <title>Complete genome of the Arcobacter molluscorum type strain LMG 25693.</title>
        <authorList>
            <person name="Miller W.G."/>
            <person name="Yee E."/>
            <person name="Bono J.L."/>
        </authorList>
    </citation>
    <scope>NUCLEOTIDE SEQUENCE [LARGE SCALE GENOMIC DNA]</scope>
    <source>
        <strain evidence="6 9">CECT 7696</strain>
    </source>
</reference>
<dbReference type="NCBIfam" id="TIGR00475">
    <property type="entry name" value="selB"/>
    <property type="match status" value="1"/>
</dbReference>
<dbReference type="InterPro" id="IPR015191">
    <property type="entry name" value="SelB_WHD4"/>
</dbReference>
<keyword evidence="3" id="KW-0648">Protein biosynthesis</keyword>
<feature type="domain" description="Tr-type G" evidence="5">
    <location>
        <begin position="1"/>
        <end position="171"/>
    </location>
</feature>
<dbReference type="Proteomes" id="UP000262712">
    <property type="component" value="Chromosome"/>
</dbReference>
<dbReference type="SUPFAM" id="SSF46785">
    <property type="entry name" value="Winged helix' DNA-binding domain"/>
    <property type="match status" value="1"/>
</dbReference>
<evidence type="ECO:0000313" key="7">
    <source>
        <dbReference type="EMBL" id="PHO18354.1"/>
    </source>
</evidence>
<keyword evidence="8" id="KW-1185">Reference proteome</keyword>
<dbReference type="CDD" id="cd03696">
    <property type="entry name" value="SelB_II"/>
    <property type="match status" value="1"/>
</dbReference>
<evidence type="ECO:0000256" key="2">
    <source>
        <dbReference type="ARBA" id="ARBA00022490"/>
    </source>
</evidence>
<keyword evidence="2" id="KW-0963">Cytoplasm</keyword>
<dbReference type="SUPFAM" id="SSF50447">
    <property type="entry name" value="Translation proteins"/>
    <property type="match status" value="1"/>
</dbReference>
<dbReference type="Gene3D" id="3.40.50.300">
    <property type="entry name" value="P-loop containing nucleotide triphosphate hydrolases"/>
    <property type="match status" value="1"/>
</dbReference>
<evidence type="ECO:0000313" key="6">
    <source>
        <dbReference type="EMBL" id="AXX91949.1"/>
    </source>
</evidence>
<sequence>MSNIIIGTAGHIDHGKTSLIKALNGFEGDETKEEKQRGITIDLSFSNLRKAQQNIAFIDVPGHEKLVKNMIAGAFSFDCVMLVIAANEGIMPQTIEHIEIIDLLDIKELIVVITKKDLVNEEKLKEIQTQIENFLEDFNFDIKFICSVSTNDKISIENLKDQLFTIKNTNKEQENFFRYYIDRVFSVKGIGTVVTGTVLGNKCEINEKVFIPRLNKETKIKNIQVHNKNALEANISNRAALNLQNIKTTDLKRGDLISKKGYLRGFNTLDISFKCLKGKKLYHNRTYSLFIGSKKVEVKVLLFDSTTSLETGFATIKAKDEFFSIYKEKVILRQSNDTIAGGVVLNCVNDPMKKTQKKELLDALYQSNFDDAYKILLQAHKKGLGLISSAQRFALSHNEAIEFGQNLTNVFCDEKELIIYPIETKDYIKKKIEEIYTKNKFALLSNAAIKLRIKWASSSFIQIVLDELEKEEFLKREKNLYKNANIEEDFTQSLENLICKRLEEESFSPTAPYNIYDDLDIDRKLGDNILKSLCAKKQVFRLQHNLFIHANNLTLIVKEMKKIITEDGYIDIQNFKNRFELSRKYIIAYLDYLDNFSQIKKIDKKRVFVTQLV</sequence>